<accession>A0A0A9HPH2</accession>
<reference evidence="1" key="1">
    <citation type="submission" date="2014-09" db="EMBL/GenBank/DDBJ databases">
        <authorList>
            <person name="Magalhaes I.L.F."/>
            <person name="Oliveira U."/>
            <person name="Santos F.R."/>
            <person name="Vidigal T.H.D.A."/>
            <person name="Brescovit A.D."/>
            <person name="Santos A.J."/>
        </authorList>
    </citation>
    <scope>NUCLEOTIDE SEQUENCE</scope>
    <source>
        <tissue evidence="1">Shoot tissue taken approximately 20 cm above the soil surface</tissue>
    </source>
</reference>
<dbReference type="AlphaFoldDB" id="A0A0A9HPH2"/>
<name>A0A0A9HPH2_ARUDO</name>
<evidence type="ECO:0000313" key="1">
    <source>
        <dbReference type="EMBL" id="JAE37734.1"/>
    </source>
</evidence>
<proteinExistence type="predicted"/>
<organism evidence="1">
    <name type="scientific">Arundo donax</name>
    <name type="common">Giant reed</name>
    <name type="synonym">Donax arundinaceus</name>
    <dbReference type="NCBI Taxonomy" id="35708"/>
    <lineage>
        <taxon>Eukaryota</taxon>
        <taxon>Viridiplantae</taxon>
        <taxon>Streptophyta</taxon>
        <taxon>Embryophyta</taxon>
        <taxon>Tracheophyta</taxon>
        <taxon>Spermatophyta</taxon>
        <taxon>Magnoliopsida</taxon>
        <taxon>Liliopsida</taxon>
        <taxon>Poales</taxon>
        <taxon>Poaceae</taxon>
        <taxon>PACMAD clade</taxon>
        <taxon>Arundinoideae</taxon>
        <taxon>Arundineae</taxon>
        <taxon>Arundo</taxon>
    </lineage>
</organism>
<dbReference type="EMBL" id="GBRH01160162">
    <property type="protein sequence ID" value="JAE37734.1"/>
    <property type="molecule type" value="Transcribed_RNA"/>
</dbReference>
<protein>
    <submittedName>
        <fullName evidence="1">Uncharacterized protein</fullName>
    </submittedName>
</protein>
<reference evidence="1" key="2">
    <citation type="journal article" date="2015" name="Data Brief">
        <title>Shoot transcriptome of the giant reed, Arundo donax.</title>
        <authorList>
            <person name="Barrero R.A."/>
            <person name="Guerrero F.D."/>
            <person name="Moolhuijzen P."/>
            <person name="Goolsby J.A."/>
            <person name="Tidwell J."/>
            <person name="Bellgard S.E."/>
            <person name="Bellgard M.I."/>
        </authorList>
    </citation>
    <scope>NUCLEOTIDE SEQUENCE</scope>
    <source>
        <tissue evidence="1">Shoot tissue taken approximately 20 cm above the soil surface</tissue>
    </source>
</reference>
<sequence>MAFILIGMSFPGSCKFDSPGVLNFFVHFLVKRNCDFGNSAGTLGNQNIENGEKFCFLRSLATGWCGLGAWFSKLTLMHLYMID</sequence>